<name>A7MQ05_CROS8</name>
<reference evidence="2 3" key="1">
    <citation type="journal article" date="2010" name="PLoS ONE">
        <title>Genome sequence of Cronobacter sakazakii BAA-894 and comparative genomic hybridization analysis with other Cronobacter species.</title>
        <authorList>
            <person name="Kucerova E."/>
            <person name="Clifton S.W."/>
            <person name="Xia X.Q."/>
            <person name="Long F."/>
            <person name="Porwollik S."/>
            <person name="Fulton L."/>
            <person name="Fronick C."/>
            <person name="Minx P."/>
            <person name="Kyung K."/>
            <person name="Warren W."/>
            <person name="Fulton R."/>
            <person name="Feng D."/>
            <person name="Wollam A."/>
            <person name="Shah N."/>
            <person name="Bhonagiri V."/>
            <person name="Nash W.E."/>
            <person name="Hallsworth-Pepin K."/>
            <person name="Wilson R.K."/>
            <person name="McClelland M."/>
            <person name="Forsythe S.J."/>
        </authorList>
    </citation>
    <scope>NUCLEOTIDE SEQUENCE [LARGE SCALE GENOMIC DNA]</scope>
    <source>
        <strain evidence="2 3">ATCC BAA-894</strain>
    </source>
</reference>
<sequence length="550" mass="62462">MDQRHKAVFRQFRFATVADGDFGRAFHIHAAVVAREGVTRQIFYRAARFHAANGGAPAVLFKGTVDVGRHRVGRVGPVVVAVVRAVGFFFEVEAVHRVGADAVRQTRQEARHDEAQIARIFRFAQAAPGSVLGVLEDFGQVARVRQLLPGFHLHHAWRGAGDERAVRRRANARHFAQQLHILRAVVEVVVAHQAAKRLATELAILFFVDFFEDRALVPAHALKAFQGAAQFLLGDAHKADFQHLVGFRVVDQIVQATPGAFQLLELLVVNNLVNLLGQFLVDTGNQVLNGAVGVVREGHGVFQRLLGQGFYRVFDGGTRLVGFRAKLFAEQRAEFILAERLLRLQLLLLRRIAHRLLLVTFGAIVIFRHLAQRFEQRRVLKHFRDKLFGTVFTVHVGQQVRELSTGFQQLVQRLDLTRDGVRQEVVHAVESEIDVQFAFAGQGVVHLERHARLERFHTLVEVVDINFKEFTFVHRRLRIDRLPDQVGKHAHYKRKLNFAFRTVDFHVVLDLHARRAVTGDKFLPTVTHWHDVLHRRCAVKFRQRASCLPP</sequence>
<organism evidence="2 3">
    <name type="scientific">Cronobacter sakazakii (strain ATCC BAA-894)</name>
    <name type="common">Enterobacter sakazakii</name>
    <dbReference type="NCBI Taxonomy" id="290339"/>
    <lineage>
        <taxon>Bacteria</taxon>
        <taxon>Pseudomonadati</taxon>
        <taxon>Pseudomonadota</taxon>
        <taxon>Gammaproteobacteria</taxon>
        <taxon>Enterobacterales</taxon>
        <taxon>Enterobacteriaceae</taxon>
        <taxon>Cronobacter</taxon>
    </lineage>
</organism>
<evidence type="ECO:0000313" key="2">
    <source>
        <dbReference type="EMBL" id="ABU79126.1"/>
    </source>
</evidence>
<keyword evidence="3" id="KW-1185">Reference proteome</keyword>
<evidence type="ECO:0000313" key="3">
    <source>
        <dbReference type="Proteomes" id="UP000000260"/>
    </source>
</evidence>
<accession>A7MQ05</accession>
<feature type="transmembrane region" description="Helical" evidence="1">
    <location>
        <begin position="352"/>
        <end position="371"/>
    </location>
</feature>
<dbReference type="KEGG" id="esa:ESA_03940"/>
<evidence type="ECO:0000256" key="1">
    <source>
        <dbReference type="SAM" id="Phobius"/>
    </source>
</evidence>
<keyword evidence="1" id="KW-1133">Transmembrane helix</keyword>
<dbReference type="HOGENOM" id="CLU_494961_0_0_6"/>
<dbReference type="AlphaFoldDB" id="A7MQ05"/>
<protein>
    <submittedName>
        <fullName evidence="2">Uncharacterized protein</fullName>
    </submittedName>
</protein>
<gene>
    <name evidence="2" type="ordered locus">ESA_03940</name>
</gene>
<keyword evidence="1" id="KW-0472">Membrane</keyword>
<dbReference type="EMBL" id="CP000783">
    <property type="protein sequence ID" value="ABU79126.1"/>
    <property type="molecule type" value="Genomic_DNA"/>
</dbReference>
<dbReference type="Proteomes" id="UP000000260">
    <property type="component" value="Chromosome"/>
</dbReference>
<proteinExistence type="predicted"/>
<keyword evidence="1" id="KW-0812">Transmembrane</keyword>